<dbReference type="GO" id="GO:0000150">
    <property type="term" value="F:DNA strand exchange activity"/>
    <property type="evidence" value="ECO:0007669"/>
    <property type="project" value="InterPro"/>
</dbReference>
<dbReference type="AlphaFoldDB" id="A0A923LB43"/>
<dbReference type="SUPFAM" id="SSF53041">
    <property type="entry name" value="Resolvase-like"/>
    <property type="match status" value="1"/>
</dbReference>
<organism evidence="1 2">
    <name type="scientific">Anaerosacchariphilus hominis</name>
    <dbReference type="NCBI Taxonomy" id="2763017"/>
    <lineage>
        <taxon>Bacteria</taxon>
        <taxon>Bacillati</taxon>
        <taxon>Bacillota</taxon>
        <taxon>Clostridia</taxon>
        <taxon>Lachnospirales</taxon>
        <taxon>Lachnospiraceae</taxon>
        <taxon>Anaerosacchariphilus</taxon>
    </lineage>
</organism>
<reference evidence="1" key="1">
    <citation type="submission" date="2020-08" db="EMBL/GenBank/DDBJ databases">
        <title>Genome public.</title>
        <authorList>
            <person name="Liu C."/>
            <person name="Sun Q."/>
        </authorList>
    </citation>
    <scope>NUCLEOTIDE SEQUENCE</scope>
    <source>
        <strain evidence="1">NSJ-68</strain>
    </source>
</reference>
<accession>A0A923LB43</accession>
<gene>
    <name evidence="1" type="ORF">H8S44_04540</name>
</gene>
<evidence type="ECO:0000313" key="2">
    <source>
        <dbReference type="Proteomes" id="UP000649345"/>
    </source>
</evidence>
<dbReference type="RefSeq" id="WP_186873086.1">
    <property type="nucleotide sequence ID" value="NZ_JACOOR010000002.1"/>
</dbReference>
<dbReference type="InterPro" id="IPR036162">
    <property type="entry name" value="Resolvase-like_N_sf"/>
</dbReference>
<evidence type="ECO:0000313" key="1">
    <source>
        <dbReference type="EMBL" id="MBC5659038.1"/>
    </source>
</evidence>
<dbReference type="GO" id="GO:0003677">
    <property type="term" value="F:DNA binding"/>
    <property type="evidence" value="ECO:0007669"/>
    <property type="project" value="InterPro"/>
</dbReference>
<proteinExistence type="predicted"/>
<name>A0A923LB43_9FIRM</name>
<dbReference type="EMBL" id="JACOOR010000002">
    <property type="protein sequence ID" value="MBC5659038.1"/>
    <property type="molecule type" value="Genomic_DNA"/>
</dbReference>
<dbReference type="Proteomes" id="UP000649345">
    <property type="component" value="Unassembled WGS sequence"/>
</dbReference>
<sequence>MVDRRMQRKTKKRIVKEEVPCVVYLSSNEESSFELAERKENSQLRYINDYANVHGLIPMKIVRRGCFGPAIRNKLFQECLYLMKQGKANVLLVANMNAISSGLTDAYRKVGMVQEQGFRIISVDEGEPRLNMKSVCERVSA</sequence>
<protein>
    <submittedName>
        <fullName evidence="1">Recombinase family protein</fullName>
    </submittedName>
</protein>
<keyword evidence="2" id="KW-1185">Reference proteome</keyword>
<comment type="caution">
    <text evidence="1">The sequence shown here is derived from an EMBL/GenBank/DDBJ whole genome shotgun (WGS) entry which is preliminary data.</text>
</comment>